<proteinExistence type="predicted"/>
<gene>
    <name evidence="1" type="ORF">WFZ86_04465</name>
</gene>
<accession>A0ABU9NKA6</accession>
<comment type="caution">
    <text evidence="1">The sequence shown here is derived from an EMBL/GenBank/DDBJ whole genome shotgun (WGS) entry which is preliminary data.</text>
</comment>
<dbReference type="Proteomes" id="UP001468798">
    <property type="component" value="Unassembled WGS sequence"/>
</dbReference>
<dbReference type="RefSeq" id="WP_342690820.1">
    <property type="nucleotide sequence ID" value="NZ_JBCGDP010000003.1"/>
</dbReference>
<organism evidence="1 2">
    <name type="scientific">Flavobacterium polysaccharolyticum</name>
    <dbReference type="NCBI Taxonomy" id="3133148"/>
    <lineage>
        <taxon>Bacteria</taxon>
        <taxon>Pseudomonadati</taxon>
        <taxon>Bacteroidota</taxon>
        <taxon>Flavobacteriia</taxon>
        <taxon>Flavobacteriales</taxon>
        <taxon>Flavobacteriaceae</taxon>
        <taxon>Flavobacterium</taxon>
    </lineage>
</organism>
<name>A0ABU9NKA6_9FLAO</name>
<dbReference type="EMBL" id="JBCGDP010000003">
    <property type="protein sequence ID" value="MEM0575743.1"/>
    <property type="molecule type" value="Genomic_DNA"/>
</dbReference>
<reference evidence="1 2" key="1">
    <citation type="submission" date="2024-03" db="EMBL/GenBank/DDBJ databases">
        <title>Two novel species of the genus Flavobacterium exhibiting potentially degradation of complex polysaccharides.</title>
        <authorList>
            <person name="Lian X."/>
        </authorList>
    </citation>
    <scope>NUCLEOTIDE SEQUENCE [LARGE SCALE GENOMIC DNA]</scope>
    <source>
        <strain evidence="1 2">N6</strain>
    </source>
</reference>
<evidence type="ECO:0000313" key="2">
    <source>
        <dbReference type="Proteomes" id="UP001468798"/>
    </source>
</evidence>
<protein>
    <submittedName>
        <fullName evidence="1">Uncharacterized protein</fullName>
    </submittedName>
</protein>
<keyword evidence="2" id="KW-1185">Reference proteome</keyword>
<sequence length="141" mass="16612">MGKFNIKKLPKGFRFLFTLKEIKEIENFAGVKFKNVTNGNLTNSNKFDNDAYIQSSFRAFSIHGIKSESNWEFSLHQDGFREELLPNIHEEEIKILSSKKIKDYLNQVNHSKETDCYKTPELWSFIMITENKAKVTWKEIK</sequence>
<evidence type="ECO:0000313" key="1">
    <source>
        <dbReference type="EMBL" id="MEM0575743.1"/>
    </source>
</evidence>